<gene>
    <name evidence="1" type="ORF">ABID21_000158</name>
</gene>
<comment type="caution">
    <text evidence="1">The sequence shown here is derived from an EMBL/GenBank/DDBJ whole genome shotgun (WGS) entry which is preliminary data.</text>
</comment>
<reference evidence="1 2" key="1">
    <citation type="submission" date="2024-06" db="EMBL/GenBank/DDBJ databases">
        <title>Genomic Encyclopedia of Type Strains, Phase IV (KMG-IV): sequencing the most valuable type-strain genomes for metagenomic binning, comparative biology and taxonomic classification.</title>
        <authorList>
            <person name="Goeker M."/>
        </authorList>
    </citation>
    <scope>NUCLEOTIDE SEQUENCE [LARGE SCALE GENOMIC DNA]</scope>
    <source>
        <strain evidence="1 2">DSM 105042</strain>
    </source>
</reference>
<organism evidence="1 2">
    <name type="scientific">Pseudorhizobium tarimense</name>
    <dbReference type="NCBI Taxonomy" id="1079109"/>
    <lineage>
        <taxon>Bacteria</taxon>
        <taxon>Pseudomonadati</taxon>
        <taxon>Pseudomonadota</taxon>
        <taxon>Alphaproteobacteria</taxon>
        <taxon>Hyphomicrobiales</taxon>
        <taxon>Rhizobiaceae</taxon>
        <taxon>Rhizobium/Agrobacterium group</taxon>
        <taxon>Pseudorhizobium</taxon>
    </lineage>
</organism>
<sequence length="37" mass="4425">MKIMWAIFKEFRTLTESDEPADPVRELWPRRSGGARF</sequence>
<proteinExistence type="predicted"/>
<evidence type="ECO:0000313" key="1">
    <source>
        <dbReference type="EMBL" id="MET3584066.1"/>
    </source>
</evidence>
<dbReference type="Proteomes" id="UP001549031">
    <property type="component" value="Unassembled WGS sequence"/>
</dbReference>
<keyword evidence="2" id="KW-1185">Reference proteome</keyword>
<evidence type="ECO:0000313" key="2">
    <source>
        <dbReference type="Proteomes" id="UP001549031"/>
    </source>
</evidence>
<protein>
    <submittedName>
        <fullName evidence="1">Uncharacterized protein</fullName>
    </submittedName>
</protein>
<accession>A0ABV2H0K7</accession>
<name>A0ABV2H0K7_9HYPH</name>
<dbReference type="EMBL" id="JBEPLJ010000001">
    <property type="protein sequence ID" value="MET3584066.1"/>
    <property type="molecule type" value="Genomic_DNA"/>
</dbReference>